<name>A0A7E5WWY4_TRINI</name>
<feature type="compositionally biased region" description="Low complexity" evidence="1">
    <location>
        <begin position="197"/>
        <end position="224"/>
    </location>
</feature>
<dbReference type="RefSeq" id="XP_026744802.1">
    <property type="nucleotide sequence ID" value="XM_026889001.1"/>
</dbReference>
<feature type="compositionally biased region" description="Polar residues" evidence="1">
    <location>
        <begin position="41"/>
        <end position="56"/>
    </location>
</feature>
<protein>
    <submittedName>
        <fullName evidence="4">Trithorax group protein osa-like</fullName>
    </submittedName>
</protein>
<evidence type="ECO:0000256" key="1">
    <source>
        <dbReference type="SAM" id="MobiDB-lite"/>
    </source>
</evidence>
<proteinExistence type="predicted"/>
<feature type="compositionally biased region" description="Polar residues" evidence="1">
    <location>
        <begin position="109"/>
        <end position="139"/>
    </location>
</feature>
<feature type="compositionally biased region" description="Polar residues" evidence="1">
    <location>
        <begin position="72"/>
        <end position="101"/>
    </location>
</feature>
<sequence length="538" mass="55683">MYLKYAVVAFTVLLVVSVEGRKTSRGRSSGASGRGSSRKTNYNPQPAPTSFSSPQASAPKPSLSGWQERPAQKSNTQTLSSWQSKPSNGQGHSYPSSNTGLSGDRPKQPATNQESIQRSSASNNFGQQQTNNQPSHSYPSSNGLSGSAGSGSGYPQQNANKYPQQQGSPMSGTGSQSGYPQSPGSGLSGNQPGGTYPQQHGHGAAGSAGAPPPYSAAGQPHYPAGAPPAYPGQTGGYNNHNNYGNNYHPQGPPPPYSNNNYGSSYGGFGGHGPYNPGYGSQSPGYFGNYGKGYGGVSRTGSALKGVGIAGAGIGTVLTGLALWNLARSTGSHHHTVIYDNRGQPVAVAPGNDTVPAPVQDSILADLVNCSLTISSDNKTEVLAIPCSIATSFTPDADVKDSGINQNDSDNTKCTITVLTKALKEFMTTIPCSILLNTAAENNVTEPPLVENESEIMNNFTNSNNATEMQNSTLTSDIPPLNEPTALRLSGGDLVDTVANLNCTPHSGEIRDPINPCYAVNHNLTVIPLPATAATDAPV</sequence>
<feature type="compositionally biased region" description="Low complexity" evidence="1">
    <location>
        <begin position="171"/>
        <end position="189"/>
    </location>
</feature>
<keyword evidence="2" id="KW-0732">Signal</keyword>
<evidence type="ECO:0000313" key="4">
    <source>
        <dbReference type="RefSeq" id="XP_026744802.1"/>
    </source>
</evidence>
<feature type="signal peptide" evidence="2">
    <location>
        <begin position="1"/>
        <end position="20"/>
    </location>
</feature>
<dbReference type="AlphaFoldDB" id="A0A7E5WWY4"/>
<dbReference type="KEGG" id="tnl:113506145"/>
<dbReference type="InParanoid" id="A0A7E5WWY4"/>
<evidence type="ECO:0000313" key="3">
    <source>
        <dbReference type="Proteomes" id="UP000322000"/>
    </source>
</evidence>
<feature type="compositionally biased region" description="Low complexity" evidence="1">
    <location>
        <begin position="26"/>
        <end position="40"/>
    </location>
</feature>
<evidence type="ECO:0000256" key="2">
    <source>
        <dbReference type="SAM" id="SignalP"/>
    </source>
</evidence>
<feature type="region of interest" description="Disordered" evidence="1">
    <location>
        <begin position="21"/>
        <end position="260"/>
    </location>
</feature>
<keyword evidence="3" id="KW-1185">Reference proteome</keyword>
<gene>
    <name evidence="4" type="primary">LOC113506145</name>
</gene>
<dbReference type="GeneID" id="113506145"/>
<accession>A0A7E5WWY4</accession>
<feature type="compositionally biased region" description="Polar residues" evidence="1">
    <location>
        <begin position="154"/>
        <end position="170"/>
    </location>
</feature>
<reference evidence="4" key="1">
    <citation type="submission" date="2025-08" db="UniProtKB">
        <authorList>
            <consortium name="RefSeq"/>
        </authorList>
    </citation>
    <scope>IDENTIFICATION</scope>
</reference>
<dbReference type="Proteomes" id="UP000322000">
    <property type="component" value="Chromosome 2"/>
</dbReference>
<organism evidence="3 4">
    <name type="scientific">Trichoplusia ni</name>
    <name type="common">Cabbage looper</name>
    <dbReference type="NCBI Taxonomy" id="7111"/>
    <lineage>
        <taxon>Eukaryota</taxon>
        <taxon>Metazoa</taxon>
        <taxon>Ecdysozoa</taxon>
        <taxon>Arthropoda</taxon>
        <taxon>Hexapoda</taxon>
        <taxon>Insecta</taxon>
        <taxon>Pterygota</taxon>
        <taxon>Neoptera</taxon>
        <taxon>Endopterygota</taxon>
        <taxon>Lepidoptera</taxon>
        <taxon>Glossata</taxon>
        <taxon>Ditrysia</taxon>
        <taxon>Noctuoidea</taxon>
        <taxon>Noctuidae</taxon>
        <taxon>Plusiinae</taxon>
        <taxon>Trichoplusia</taxon>
    </lineage>
</organism>
<feature type="chain" id="PRO_5028833404" evidence="2">
    <location>
        <begin position="21"/>
        <end position="538"/>
    </location>
</feature>
<feature type="compositionally biased region" description="Low complexity" evidence="1">
    <location>
        <begin position="236"/>
        <end position="249"/>
    </location>
</feature>
<dbReference type="OrthoDB" id="10069455at2759"/>